<reference evidence="6" key="1">
    <citation type="submission" date="2021-01" db="EMBL/GenBank/DDBJ databases">
        <title>Rhizobium sp. strain KVB221 16S ribosomal RNA gene Genome sequencing and assembly.</title>
        <authorList>
            <person name="Kang M."/>
        </authorList>
    </citation>
    <scope>NUCLEOTIDE SEQUENCE</scope>
    <source>
        <strain evidence="6">KVB221</strain>
    </source>
</reference>
<keyword evidence="3" id="KW-0833">Ubl conjugation pathway</keyword>
<dbReference type="InterPro" id="IPR006626">
    <property type="entry name" value="PbH1"/>
</dbReference>
<name>A0A936YW92_9HYPH</name>
<feature type="signal peptide" evidence="4">
    <location>
        <begin position="1"/>
        <end position="26"/>
    </location>
</feature>
<sequence length="456" mass="47801">MTAFLRPTRRTFLAGLALAVPATVRASPLLSEVDFRGALNAPDYGIHPGTLDRGSKAFIKLLKEASARNMPVFLPPGTYEISNIDLPDNVRLQGVAGATRLVYGGEGKFLGATGAKFISLSGLVIDGANRWLADDQQGLVTFRSISNLTIEDCEIAGAAKFAIWAEGSSGKIAGNTISGAAESAIYAVDNSDFEIRDNRISDCGNGGILVHRWTKGRDGTIVSGNRIQRIAAHGGGTGQNGNGINIFRADDVLISDNHISNCAFTAIRSNAGSNVLISANHCTNSGETAIYSEFGFEGAVIANNVIDGAANGILSVNFNEGGRLAVISGNLIRNLKLTAPYEAEDALFGIGLEAEAEASVTGNVIENAPRWGMLLGWGPYGRNISATGNVVRKAKVGCAVTVVEGAGPILVRNNQFSDCSEAAISGYRWIEKSSGELASNDGKEFPHIDIGGNQVS</sequence>
<comment type="pathway">
    <text evidence="1">Protein modification; protein ubiquitination.</text>
</comment>
<dbReference type="SUPFAM" id="SSF51126">
    <property type="entry name" value="Pectin lyase-like"/>
    <property type="match status" value="1"/>
</dbReference>
<accession>A0A936YW92</accession>
<dbReference type="NCBIfam" id="TIGR03808">
    <property type="entry name" value="RR_plus_rpt_1"/>
    <property type="match status" value="1"/>
</dbReference>
<proteinExistence type="predicted"/>
<dbReference type="InterPro" id="IPR039448">
    <property type="entry name" value="Beta_helix"/>
</dbReference>
<evidence type="ECO:0000256" key="2">
    <source>
        <dbReference type="ARBA" id="ARBA00022737"/>
    </source>
</evidence>
<evidence type="ECO:0000313" key="7">
    <source>
        <dbReference type="Proteomes" id="UP000633219"/>
    </source>
</evidence>
<dbReference type="InterPro" id="IPR022444">
    <property type="entry name" value="Cofactor-bd_rpt"/>
</dbReference>
<evidence type="ECO:0000256" key="1">
    <source>
        <dbReference type="ARBA" id="ARBA00004906"/>
    </source>
</evidence>
<dbReference type="Proteomes" id="UP000633219">
    <property type="component" value="Unassembled WGS sequence"/>
</dbReference>
<dbReference type="EMBL" id="JAEQNC010000013">
    <property type="protein sequence ID" value="MBL0374445.1"/>
    <property type="molecule type" value="Genomic_DNA"/>
</dbReference>
<protein>
    <submittedName>
        <fullName evidence="6">TIGR03808 family TAT-translocated repetitive protein</fullName>
    </submittedName>
</protein>
<dbReference type="RefSeq" id="WP_201662885.1">
    <property type="nucleotide sequence ID" value="NZ_JAEQNC010000013.1"/>
</dbReference>
<dbReference type="Pfam" id="PF13229">
    <property type="entry name" value="Beta_helix"/>
    <property type="match status" value="1"/>
</dbReference>
<evidence type="ECO:0000256" key="4">
    <source>
        <dbReference type="SAM" id="SignalP"/>
    </source>
</evidence>
<dbReference type="InterPro" id="IPR012334">
    <property type="entry name" value="Pectin_lyas_fold"/>
</dbReference>
<evidence type="ECO:0000313" key="6">
    <source>
        <dbReference type="EMBL" id="MBL0374445.1"/>
    </source>
</evidence>
<dbReference type="InterPro" id="IPR011050">
    <property type="entry name" value="Pectin_lyase_fold/virulence"/>
</dbReference>
<dbReference type="NCBIfam" id="TIGR03807">
    <property type="entry name" value="RR_fam_repeat"/>
    <property type="match status" value="3"/>
</dbReference>
<dbReference type="SMART" id="SM00710">
    <property type="entry name" value="PbH1"/>
    <property type="match status" value="8"/>
</dbReference>
<feature type="chain" id="PRO_5038131765" evidence="4">
    <location>
        <begin position="27"/>
        <end position="456"/>
    </location>
</feature>
<feature type="domain" description="Right handed beta helix" evidence="5">
    <location>
        <begin position="140"/>
        <end position="231"/>
    </location>
</feature>
<dbReference type="PANTHER" id="PTHR22990:SF15">
    <property type="entry name" value="F-BOX ONLY PROTEIN 10"/>
    <property type="match status" value="1"/>
</dbReference>
<gene>
    <name evidence="6" type="ORF">JJB09_20745</name>
</gene>
<dbReference type="AlphaFoldDB" id="A0A936YW92"/>
<keyword evidence="4" id="KW-0732">Signal</keyword>
<dbReference type="Gene3D" id="2.160.20.10">
    <property type="entry name" value="Single-stranded right-handed beta-helix, Pectin lyase-like"/>
    <property type="match status" value="1"/>
</dbReference>
<keyword evidence="2" id="KW-0677">Repeat</keyword>
<evidence type="ECO:0000256" key="3">
    <source>
        <dbReference type="ARBA" id="ARBA00022786"/>
    </source>
</evidence>
<organism evidence="6 7">
    <name type="scientific">Rhizobium setariae</name>
    <dbReference type="NCBI Taxonomy" id="2801340"/>
    <lineage>
        <taxon>Bacteria</taxon>
        <taxon>Pseudomonadati</taxon>
        <taxon>Pseudomonadota</taxon>
        <taxon>Alphaproteobacteria</taxon>
        <taxon>Hyphomicrobiales</taxon>
        <taxon>Rhizobiaceae</taxon>
        <taxon>Rhizobium/Agrobacterium group</taxon>
        <taxon>Rhizobium</taxon>
    </lineage>
</organism>
<dbReference type="InterPro" id="IPR051550">
    <property type="entry name" value="SCF-Subunits/Alg-Epimerases"/>
</dbReference>
<dbReference type="InterPro" id="IPR022441">
    <property type="entry name" value="Para_beta_helix_rpt-2"/>
</dbReference>
<dbReference type="NCBIfam" id="TIGR03804">
    <property type="entry name" value="para_beta_helix"/>
    <property type="match status" value="1"/>
</dbReference>
<dbReference type="PANTHER" id="PTHR22990">
    <property type="entry name" value="F-BOX ONLY PROTEIN"/>
    <property type="match status" value="1"/>
</dbReference>
<evidence type="ECO:0000259" key="5">
    <source>
        <dbReference type="Pfam" id="PF13229"/>
    </source>
</evidence>
<keyword evidence="7" id="KW-1185">Reference proteome</keyword>
<dbReference type="InterPro" id="IPR022388">
    <property type="entry name" value="CHP03808"/>
</dbReference>
<comment type="caution">
    <text evidence="6">The sequence shown here is derived from an EMBL/GenBank/DDBJ whole genome shotgun (WGS) entry which is preliminary data.</text>
</comment>